<evidence type="ECO:0000256" key="1">
    <source>
        <dbReference type="SAM" id="MobiDB-lite"/>
    </source>
</evidence>
<gene>
    <name evidence="2" type="ORF">MERR_LOCUS18076</name>
</gene>
<sequence length="133" mass="15302">MKLLFPKELIDENLEGFKEKILIARRKDLEDQDASCLIFSCAKPYSQAKDLKQALHGRQPMRIEGEKGVKNTIRAKPLAADAQKKFWPSNFQPGRPLRSREGTAMLGRIDLSRNTEPPARDARTDKKREQWLI</sequence>
<feature type="compositionally biased region" description="Basic and acidic residues" evidence="1">
    <location>
        <begin position="110"/>
        <end position="133"/>
    </location>
</feature>
<protein>
    <submittedName>
        <fullName evidence="2">Uncharacterized protein</fullName>
    </submittedName>
</protein>
<dbReference type="Proteomes" id="UP000467841">
    <property type="component" value="Unassembled WGS sequence"/>
</dbReference>
<keyword evidence="3" id="KW-1185">Reference proteome</keyword>
<evidence type="ECO:0000313" key="3">
    <source>
        <dbReference type="Proteomes" id="UP000467841"/>
    </source>
</evidence>
<organism evidence="2 3">
    <name type="scientific">Microthlaspi erraticum</name>
    <dbReference type="NCBI Taxonomy" id="1685480"/>
    <lineage>
        <taxon>Eukaryota</taxon>
        <taxon>Viridiplantae</taxon>
        <taxon>Streptophyta</taxon>
        <taxon>Embryophyta</taxon>
        <taxon>Tracheophyta</taxon>
        <taxon>Spermatophyta</taxon>
        <taxon>Magnoliopsida</taxon>
        <taxon>eudicotyledons</taxon>
        <taxon>Gunneridae</taxon>
        <taxon>Pentapetalae</taxon>
        <taxon>rosids</taxon>
        <taxon>malvids</taxon>
        <taxon>Brassicales</taxon>
        <taxon>Brassicaceae</taxon>
        <taxon>Coluteocarpeae</taxon>
        <taxon>Microthlaspi</taxon>
    </lineage>
</organism>
<feature type="region of interest" description="Disordered" evidence="1">
    <location>
        <begin position="87"/>
        <end position="133"/>
    </location>
</feature>
<proteinExistence type="predicted"/>
<accession>A0A6D2J0H8</accession>
<comment type="caution">
    <text evidence="2">The sequence shown here is derived from an EMBL/GenBank/DDBJ whole genome shotgun (WGS) entry which is preliminary data.</text>
</comment>
<dbReference type="AlphaFoldDB" id="A0A6D2J0H8"/>
<dbReference type="EMBL" id="CACVBM020001098">
    <property type="protein sequence ID" value="CAA7030841.1"/>
    <property type="molecule type" value="Genomic_DNA"/>
</dbReference>
<name>A0A6D2J0H8_9BRAS</name>
<evidence type="ECO:0000313" key="2">
    <source>
        <dbReference type="EMBL" id="CAA7030841.1"/>
    </source>
</evidence>
<reference evidence="2" key="1">
    <citation type="submission" date="2020-01" db="EMBL/GenBank/DDBJ databases">
        <authorList>
            <person name="Mishra B."/>
        </authorList>
    </citation>
    <scope>NUCLEOTIDE SEQUENCE [LARGE SCALE GENOMIC DNA]</scope>
</reference>